<keyword evidence="1" id="KW-1185">Reference proteome</keyword>
<organism evidence="1 2">
    <name type="scientific">Strongyloides papillosus</name>
    <name type="common">Intestinal threadworm</name>
    <dbReference type="NCBI Taxonomy" id="174720"/>
    <lineage>
        <taxon>Eukaryota</taxon>
        <taxon>Metazoa</taxon>
        <taxon>Ecdysozoa</taxon>
        <taxon>Nematoda</taxon>
        <taxon>Chromadorea</taxon>
        <taxon>Rhabditida</taxon>
        <taxon>Tylenchina</taxon>
        <taxon>Panagrolaimomorpha</taxon>
        <taxon>Strongyloidoidea</taxon>
        <taxon>Strongyloididae</taxon>
        <taxon>Strongyloides</taxon>
    </lineage>
</organism>
<dbReference type="WBParaSite" id="SPAL_0001734800.1">
    <property type="protein sequence ID" value="SPAL_0001734800.1"/>
    <property type="gene ID" value="SPAL_0001734800"/>
</dbReference>
<name>A0A0N5CHN4_STREA</name>
<dbReference type="Proteomes" id="UP000046392">
    <property type="component" value="Unplaced"/>
</dbReference>
<proteinExistence type="predicted"/>
<sequence>MSPNNSTMADGIAIKVILKPILGLMDANDPQLSKLEIEKTITRNPRTLVKDLCKSVMEEYNLGNVGDDDFQVFVRHPNLEYNPFRTFFHDMNSPIGSVALLLEDTLTIKILISLKFCECIKMVKVDEVYEGSSFIIRTPYFYGSNLYFFYTF</sequence>
<evidence type="ECO:0000313" key="1">
    <source>
        <dbReference type="Proteomes" id="UP000046392"/>
    </source>
</evidence>
<accession>A0A0N5CHN4</accession>
<protein>
    <submittedName>
        <fullName evidence="2">DEK_C domain-containing protein</fullName>
    </submittedName>
</protein>
<evidence type="ECO:0000313" key="2">
    <source>
        <dbReference type="WBParaSite" id="SPAL_0001734800.1"/>
    </source>
</evidence>
<dbReference type="AlphaFoldDB" id="A0A0N5CHN4"/>
<reference evidence="2" key="1">
    <citation type="submission" date="2017-02" db="UniProtKB">
        <authorList>
            <consortium name="WormBaseParasite"/>
        </authorList>
    </citation>
    <scope>IDENTIFICATION</scope>
</reference>